<dbReference type="AlphaFoldDB" id="A0AAP9EAJ7"/>
<dbReference type="PROSITE" id="PS01124">
    <property type="entry name" value="HTH_ARAC_FAMILY_2"/>
    <property type="match status" value="1"/>
</dbReference>
<geneLocation type="plasmid" evidence="6">
    <name>pat</name>
</geneLocation>
<keyword evidence="2" id="KW-0238">DNA-binding</keyword>
<dbReference type="GO" id="GO:0043565">
    <property type="term" value="F:sequence-specific DNA binding"/>
    <property type="evidence" value="ECO:0007669"/>
    <property type="project" value="InterPro"/>
</dbReference>
<proteinExistence type="predicted"/>
<dbReference type="InterPro" id="IPR009057">
    <property type="entry name" value="Homeodomain-like_sf"/>
</dbReference>
<dbReference type="InterPro" id="IPR018060">
    <property type="entry name" value="HTH_AraC"/>
</dbReference>
<dbReference type="Pfam" id="PF12833">
    <property type="entry name" value="HTH_18"/>
    <property type="match status" value="1"/>
</dbReference>
<keyword evidence="3" id="KW-0804">Transcription</keyword>
<dbReference type="SMART" id="SM00342">
    <property type="entry name" value="HTH_ARAC"/>
    <property type="match status" value="1"/>
</dbReference>
<dbReference type="RefSeq" id="WP_163118018.1">
    <property type="nucleotide sequence ID" value="NZ_CP042276.1"/>
</dbReference>
<evidence type="ECO:0000313" key="6">
    <source>
        <dbReference type="Proteomes" id="UP000222296"/>
    </source>
</evidence>
<dbReference type="Proteomes" id="UP000222296">
    <property type="component" value="Plasmid pAt"/>
</dbReference>
<evidence type="ECO:0000313" key="5">
    <source>
        <dbReference type="EMBL" id="QDY97647.2"/>
    </source>
</evidence>
<dbReference type="EMBL" id="CP042276">
    <property type="protein sequence ID" value="QDY97647.2"/>
    <property type="molecule type" value="Genomic_DNA"/>
</dbReference>
<dbReference type="Gene3D" id="1.10.10.60">
    <property type="entry name" value="Homeodomain-like"/>
    <property type="match status" value="1"/>
</dbReference>
<dbReference type="InterPro" id="IPR050204">
    <property type="entry name" value="AraC_XylS_family_regulators"/>
</dbReference>
<dbReference type="SUPFAM" id="SSF46689">
    <property type="entry name" value="Homeodomain-like"/>
    <property type="match status" value="1"/>
</dbReference>
<dbReference type="InterPro" id="IPR035418">
    <property type="entry name" value="AraC-bd_2"/>
</dbReference>
<dbReference type="PANTHER" id="PTHR46796">
    <property type="entry name" value="HTH-TYPE TRANSCRIPTIONAL ACTIVATOR RHAS-RELATED"/>
    <property type="match status" value="1"/>
</dbReference>
<dbReference type="Pfam" id="PF14525">
    <property type="entry name" value="AraC_binding_2"/>
    <property type="match status" value="1"/>
</dbReference>
<organism evidence="5 6">
    <name type="scientific">Agrobacterium tumefaciens</name>
    <dbReference type="NCBI Taxonomy" id="358"/>
    <lineage>
        <taxon>Bacteria</taxon>
        <taxon>Pseudomonadati</taxon>
        <taxon>Pseudomonadota</taxon>
        <taxon>Alphaproteobacteria</taxon>
        <taxon>Hyphomicrobiales</taxon>
        <taxon>Rhizobiaceae</taxon>
        <taxon>Rhizobium/Agrobacterium group</taxon>
        <taxon>Agrobacterium</taxon>
        <taxon>Agrobacterium tumefaciens complex</taxon>
    </lineage>
</organism>
<accession>A0AAP9EAJ7</accession>
<feature type="domain" description="HTH araC/xylS-type" evidence="4">
    <location>
        <begin position="214"/>
        <end position="315"/>
    </location>
</feature>
<sequence length="315" mass="35624">MPIVHHYNTEQLQRANKLSAWQEYMSSVYYDLDIVPLSADKVRGELYEVQFPSIGLSQFKADAQKVVRHKSAAQRDKSENFVFLFPTRQRMAFEQNGRAGVVLPGSVFLLNSAEAYRIDVPDQSENVTLKISCAALRSRVNKIDDICGTKNFANPFLVPVVAQMGAQLLKFDGGGDSMKLEQTLTDLICLMIETRSEDDLMMRDRQSLVSVMYDRLMSYTRAHFRDPGLSPNTVAGAHRISAGYLHRVFHRHGTKFGEVLMETRLMAACQMLQNAKASNQPINFGEIGYSCGFVSQAHFSSRFRERFGVSPRNFE</sequence>
<evidence type="ECO:0000256" key="1">
    <source>
        <dbReference type="ARBA" id="ARBA00023015"/>
    </source>
</evidence>
<evidence type="ECO:0000259" key="4">
    <source>
        <dbReference type="PROSITE" id="PS01124"/>
    </source>
</evidence>
<dbReference type="PANTHER" id="PTHR46796:SF6">
    <property type="entry name" value="ARAC SUBFAMILY"/>
    <property type="match status" value="1"/>
</dbReference>
<gene>
    <name evidence="5" type="ORF">CG010_026175</name>
</gene>
<name>A0AAP9EAJ7_AGRTU</name>
<keyword evidence="1" id="KW-0805">Transcription regulation</keyword>
<evidence type="ECO:0000256" key="3">
    <source>
        <dbReference type="ARBA" id="ARBA00023163"/>
    </source>
</evidence>
<dbReference type="GO" id="GO:0003700">
    <property type="term" value="F:DNA-binding transcription factor activity"/>
    <property type="evidence" value="ECO:0007669"/>
    <property type="project" value="InterPro"/>
</dbReference>
<evidence type="ECO:0000256" key="2">
    <source>
        <dbReference type="ARBA" id="ARBA00023125"/>
    </source>
</evidence>
<keyword evidence="5" id="KW-0614">Plasmid</keyword>
<protein>
    <submittedName>
        <fullName evidence="5">Helix-turn-helix domain-containing protein</fullName>
    </submittedName>
</protein>
<reference evidence="5 6" key="1">
    <citation type="journal article" date="2017" name="Genome Announc.">
        <title>Draft Genome Sequence of Agrobacterium tumefaciens Biovar 1 Strain 186, Isolated from Walnut.</title>
        <authorList>
            <person name="Poret-Peterson A.T."/>
            <person name="Bhatnagar S."/>
            <person name="McClean A.E."/>
            <person name="Kluepfel D.A."/>
        </authorList>
    </citation>
    <scope>NUCLEOTIDE SEQUENCE [LARGE SCALE GENOMIC DNA]</scope>
    <source>
        <strain evidence="5 6">186</strain>
    </source>
</reference>